<name>A0A815EQI2_9BILA</name>
<dbReference type="Pfam" id="PF00653">
    <property type="entry name" value="BIR"/>
    <property type="match status" value="1"/>
</dbReference>
<keyword evidence="1" id="KW-0479">Metal-binding</keyword>
<dbReference type="PROSITE" id="PS50143">
    <property type="entry name" value="BIR_REPEAT_2"/>
    <property type="match status" value="1"/>
</dbReference>
<dbReference type="AlphaFoldDB" id="A0A815EQI2"/>
<comment type="caution">
    <text evidence="3">The sequence shown here is derived from an EMBL/GenBank/DDBJ whole genome shotgun (WGS) entry which is preliminary data.</text>
</comment>
<protein>
    <submittedName>
        <fullName evidence="3">Uncharacterized protein</fullName>
    </submittedName>
</protein>
<evidence type="ECO:0000313" key="3">
    <source>
        <dbReference type="EMBL" id="CAF1314696.1"/>
    </source>
</evidence>
<dbReference type="Proteomes" id="UP000663882">
    <property type="component" value="Unassembled WGS sequence"/>
</dbReference>
<proteinExistence type="predicted"/>
<accession>A0A815EQI2</accession>
<dbReference type="OrthoDB" id="2196114at2759"/>
<evidence type="ECO:0000256" key="2">
    <source>
        <dbReference type="ARBA" id="ARBA00022833"/>
    </source>
</evidence>
<dbReference type="Gene3D" id="1.10.1170.10">
    <property type="entry name" value="Inhibitor Of Apoptosis Protein (2mihbC-IAP-1), Chain A"/>
    <property type="match status" value="1"/>
</dbReference>
<dbReference type="CDD" id="cd00022">
    <property type="entry name" value="BIR"/>
    <property type="match status" value="1"/>
</dbReference>
<dbReference type="Proteomes" id="UP000663823">
    <property type="component" value="Unassembled WGS sequence"/>
</dbReference>
<evidence type="ECO:0000313" key="4">
    <source>
        <dbReference type="EMBL" id="CAF3969014.1"/>
    </source>
</evidence>
<dbReference type="PANTHER" id="PTHR46771:SF5">
    <property type="entry name" value="DETERIN"/>
    <property type="match status" value="1"/>
</dbReference>
<sequence length="160" mass="18688">MAKADFYYSPLKDNDDRALCFACTVTLVCWEPSDSPWTEHGRRSPHCPFIKDNNNETIFIQHFDHLTSKRYFNLKLNPLALTIYPLTITNDNENYIIFCFLQLIETNKCILITTTTTLNQYENLNPSRTSTVTNNTQNDESIETTTIINEQIKINNKYDY</sequence>
<reference evidence="3" key="1">
    <citation type="submission" date="2021-02" db="EMBL/GenBank/DDBJ databases">
        <authorList>
            <person name="Nowell W R."/>
        </authorList>
    </citation>
    <scope>NUCLEOTIDE SEQUENCE</scope>
</reference>
<evidence type="ECO:0000313" key="5">
    <source>
        <dbReference type="Proteomes" id="UP000663882"/>
    </source>
</evidence>
<evidence type="ECO:0000256" key="1">
    <source>
        <dbReference type="ARBA" id="ARBA00022723"/>
    </source>
</evidence>
<keyword evidence="2" id="KW-0862">Zinc</keyword>
<dbReference type="SMART" id="SM00238">
    <property type="entry name" value="BIR"/>
    <property type="match status" value="1"/>
</dbReference>
<dbReference type="InterPro" id="IPR001370">
    <property type="entry name" value="BIR_rpt"/>
</dbReference>
<dbReference type="InterPro" id="IPR051190">
    <property type="entry name" value="Baculoviral_IAP"/>
</dbReference>
<dbReference type="SUPFAM" id="SSF57924">
    <property type="entry name" value="Inhibitor of apoptosis (IAP) repeat"/>
    <property type="match status" value="1"/>
</dbReference>
<dbReference type="EMBL" id="CAJOAX010006057">
    <property type="protein sequence ID" value="CAF3969014.1"/>
    <property type="molecule type" value="Genomic_DNA"/>
</dbReference>
<dbReference type="PANTHER" id="PTHR46771">
    <property type="entry name" value="DETERIN"/>
    <property type="match status" value="1"/>
</dbReference>
<organism evidence="3 5">
    <name type="scientific">Rotaria sordida</name>
    <dbReference type="NCBI Taxonomy" id="392033"/>
    <lineage>
        <taxon>Eukaryota</taxon>
        <taxon>Metazoa</taxon>
        <taxon>Spiralia</taxon>
        <taxon>Gnathifera</taxon>
        <taxon>Rotifera</taxon>
        <taxon>Eurotatoria</taxon>
        <taxon>Bdelloidea</taxon>
        <taxon>Philodinida</taxon>
        <taxon>Philodinidae</taxon>
        <taxon>Rotaria</taxon>
    </lineage>
</organism>
<dbReference type="EMBL" id="CAJNOO010003049">
    <property type="protein sequence ID" value="CAF1314696.1"/>
    <property type="molecule type" value="Genomic_DNA"/>
</dbReference>
<gene>
    <name evidence="4" type="ORF">OTI717_LOCUS27332</name>
    <name evidence="3" type="ORF">RFH988_LOCUS30442</name>
</gene>
<dbReference type="GO" id="GO:0046872">
    <property type="term" value="F:metal ion binding"/>
    <property type="evidence" value="ECO:0007669"/>
    <property type="project" value="UniProtKB-KW"/>
</dbReference>